<protein>
    <recommendedName>
        <fullName evidence="4">Glycosyltransferase</fullName>
        <ecNumber evidence="4">2.4.1.-</ecNumber>
    </recommendedName>
</protein>
<dbReference type="EC" id="2.4.1.-" evidence="4"/>
<dbReference type="InterPro" id="IPR058980">
    <property type="entry name" value="Glyco_transf_N"/>
</dbReference>
<evidence type="ECO:0000256" key="4">
    <source>
        <dbReference type="RuleBase" id="RU362057"/>
    </source>
</evidence>
<proteinExistence type="inferred from homology"/>
<reference evidence="6 7" key="1">
    <citation type="journal article" date="2019" name="Nat. Plants">
        <title>Stout camphor tree genome fills gaps in understanding of flowering plant genome evolution.</title>
        <authorList>
            <person name="Chaw S.M."/>
            <person name="Liu Y.C."/>
            <person name="Wu Y.W."/>
            <person name="Wang H.Y."/>
            <person name="Lin C.I."/>
            <person name="Wu C.S."/>
            <person name="Ke H.M."/>
            <person name="Chang L.Y."/>
            <person name="Hsu C.Y."/>
            <person name="Yang H.T."/>
            <person name="Sudianto E."/>
            <person name="Hsu M.H."/>
            <person name="Wu K.P."/>
            <person name="Wang L.N."/>
            <person name="Leebens-Mack J.H."/>
            <person name="Tsai I.J."/>
        </authorList>
    </citation>
    <scope>NUCLEOTIDE SEQUENCE [LARGE SCALE GENOMIC DNA]</scope>
    <source>
        <strain evidence="7">cv. Chaw 1501</strain>
        <tissue evidence="6">Young leaves</tissue>
    </source>
</reference>
<organism evidence="6 7">
    <name type="scientific">Cinnamomum micranthum f. kanehirae</name>
    <dbReference type="NCBI Taxonomy" id="337451"/>
    <lineage>
        <taxon>Eukaryota</taxon>
        <taxon>Viridiplantae</taxon>
        <taxon>Streptophyta</taxon>
        <taxon>Embryophyta</taxon>
        <taxon>Tracheophyta</taxon>
        <taxon>Spermatophyta</taxon>
        <taxon>Magnoliopsida</taxon>
        <taxon>Magnoliidae</taxon>
        <taxon>Laurales</taxon>
        <taxon>Lauraceae</taxon>
        <taxon>Cinnamomum</taxon>
    </lineage>
</organism>
<dbReference type="PROSITE" id="PS00375">
    <property type="entry name" value="UDPGT"/>
    <property type="match status" value="1"/>
</dbReference>
<evidence type="ECO:0000313" key="6">
    <source>
        <dbReference type="EMBL" id="RWR87782.1"/>
    </source>
</evidence>
<gene>
    <name evidence="6" type="ORF">CKAN_01673900</name>
</gene>
<dbReference type="Pfam" id="PF00201">
    <property type="entry name" value="UDPGT"/>
    <property type="match status" value="1"/>
</dbReference>
<keyword evidence="7" id="KW-1185">Reference proteome</keyword>
<sequence length="478" mass="54787">MELKKPHLVFIPYPAQGHINPMMQLAKLLHSRGFFITFVNTDFAHKRQSESRGLDSLDCLDGFRFETISDDKPPSAGEVIQDAQAFCKSVQENCVEPLRDLLRKLHGTSDRPGVTCIIWDRYMTFTLQIAQELEIPEVMFCPTAACTFMAIAHYSELIRRGFAPLKDESYMSNGYLDTTIDWIPGMKEIRLRDLPSFIRTTDPDDFFLNYAVNAAKIALKASAIIFNTFDDLEHEVLHAIQSMFFPRMYTIGPLLLQSRLLPDNELKSVKSSMWKEEENCLKWLDSHEASSIIYVNFGSITVITEQQLMEFAWGIANSNHPFLWVIRPDLVTGGHKNLPQDLMDEIEGRGMLVTWCPQEEVLAHPSIDVFLTHCGWNSTLESISFGVPMLCWPFFADQHTNCRYACNEWGVGMEIDNNLKREEIRVLIEEVMTGEKGKEMRKRAMKWKKSAEIAIEEGGSSHTNLELLIHDLLRPRDI</sequence>
<dbReference type="Proteomes" id="UP000283530">
    <property type="component" value="Unassembled WGS sequence"/>
</dbReference>
<dbReference type="PANTHER" id="PTHR11926:SF1498">
    <property type="entry name" value="GLYCOSYLTRANSFERASE"/>
    <property type="match status" value="1"/>
</dbReference>
<evidence type="ECO:0000256" key="2">
    <source>
        <dbReference type="ARBA" id="ARBA00022679"/>
    </source>
</evidence>
<name>A0A3S3QPV6_9MAGN</name>
<dbReference type="SUPFAM" id="SSF53756">
    <property type="entry name" value="UDP-Glycosyltransferase/glycogen phosphorylase"/>
    <property type="match status" value="1"/>
</dbReference>
<evidence type="ECO:0000259" key="5">
    <source>
        <dbReference type="Pfam" id="PF26168"/>
    </source>
</evidence>
<dbReference type="AlphaFoldDB" id="A0A3S3QPV6"/>
<dbReference type="GO" id="GO:0080044">
    <property type="term" value="F:quercetin 7-O-glucosyltransferase activity"/>
    <property type="evidence" value="ECO:0007669"/>
    <property type="project" value="TreeGrafter"/>
</dbReference>
<dbReference type="InterPro" id="IPR035595">
    <property type="entry name" value="UDP_glycos_trans_CS"/>
</dbReference>
<feature type="domain" description="Glycosyltransferase N-terminal" evidence="5">
    <location>
        <begin position="8"/>
        <end position="172"/>
    </location>
</feature>
<dbReference type="Gene3D" id="3.40.50.2000">
    <property type="entry name" value="Glycogen Phosphorylase B"/>
    <property type="match status" value="2"/>
</dbReference>
<dbReference type="GO" id="GO:0080043">
    <property type="term" value="F:quercetin 3-O-glucosyltransferase activity"/>
    <property type="evidence" value="ECO:0007669"/>
    <property type="project" value="TreeGrafter"/>
</dbReference>
<keyword evidence="2 3" id="KW-0808">Transferase</keyword>
<accession>A0A3S3QPV6</accession>
<evidence type="ECO:0000256" key="1">
    <source>
        <dbReference type="ARBA" id="ARBA00009995"/>
    </source>
</evidence>
<dbReference type="PANTHER" id="PTHR11926">
    <property type="entry name" value="GLUCOSYL/GLUCURONOSYL TRANSFERASES"/>
    <property type="match status" value="1"/>
</dbReference>
<evidence type="ECO:0000256" key="3">
    <source>
        <dbReference type="RuleBase" id="RU003718"/>
    </source>
</evidence>
<comment type="similarity">
    <text evidence="1 3">Belongs to the UDP-glycosyltransferase family.</text>
</comment>
<dbReference type="FunFam" id="3.40.50.2000:FF:000055">
    <property type="entry name" value="Glycosyltransferase"/>
    <property type="match status" value="1"/>
</dbReference>
<evidence type="ECO:0000313" key="7">
    <source>
        <dbReference type="Proteomes" id="UP000283530"/>
    </source>
</evidence>
<dbReference type="OrthoDB" id="5835829at2759"/>
<dbReference type="InterPro" id="IPR002213">
    <property type="entry name" value="UDP_glucos_trans"/>
</dbReference>
<dbReference type="CDD" id="cd03784">
    <property type="entry name" value="GT1_Gtf-like"/>
    <property type="match status" value="1"/>
</dbReference>
<comment type="caution">
    <text evidence="6">The sequence shown here is derived from an EMBL/GenBank/DDBJ whole genome shotgun (WGS) entry which is preliminary data.</text>
</comment>
<dbReference type="EMBL" id="QPKB01000006">
    <property type="protein sequence ID" value="RWR87782.1"/>
    <property type="molecule type" value="Genomic_DNA"/>
</dbReference>
<dbReference type="Pfam" id="PF26168">
    <property type="entry name" value="Glyco_transf_N"/>
    <property type="match status" value="1"/>
</dbReference>
<dbReference type="FunFam" id="3.40.50.2000:FF:000027">
    <property type="entry name" value="Glycosyltransferase"/>
    <property type="match status" value="1"/>
</dbReference>
<keyword evidence="3" id="KW-0328">Glycosyltransferase</keyword>